<dbReference type="Proteomes" id="UP000219338">
    <property type="component" value="Unassembled WGS sequence"/>
</dbReference>
<feature type="compositionally biased region" description="Low complexity" evidence="1">
    <location>
        <begin position="59"/>
        <end position="77"/>
    </location>
</feature>
<evidence type="ECO:0000256" key="1">
    <source>
        <dbReference type="SAM" id="MobiDB-lite"/>
    </source>
</evidence>
<sequence>MPVLILTSLQGIAPTLIVGRVAAGHARPDDSWEGSISSSLHFGHHSEDQSEGAINSDLEGAAGSSEEGWSSIISADGGEQGGGVGGQEDEIGQVAYVEIDISDSSITISSED</sequence>
<name>A0A284S8A7_ARMOS</name>
<dbReference type="OrthoDB" id="3038148at2759"/>
<reference evidence="3" key="1">
    <citation type="journal article" date="2017" name="Nat. Ecol. Evol.">
        <title>Genome expansion and lineage-specific genetic innovations in the forest pathogenic fungi Armillaria.</title>
        <authorList>
            <person name="Sipos G."/>
            <person name="Prasanna A.N."/>
            <person name="Walter M.C."/>
            <person name="O'Connor E."/>
            <person name="Balint B."/>
            <person name="Krizsan K."/>
            <person name="Kiss B."/>
            <person name="Hess J."/>
            <person name="Varga T."/>
            <person name="Slot J."/>
            <person name="Riley R."/>
            <person name="Boka B."/>
            <person name="Rigling D."/>
            <person name="Barry K."/>
            <person name="Lee J."/>
            <person name="Mihaltcheva S."/>
            <person name="LaButti K."/>
            <person name="Lipzen A."/>
            <person name="Waldron R."/>
            <person name="Moloney N.M."/>
            <person name="Sperisen C."/>
            <person name="Kredics L."/>
            <person name="Vagvoelgyi C."/>
            <person name="Patrignani A."/>
            <person name="Fitzpatrick D."/>
            <person name="Nagy I."/>
            <person name="Doyle S."/>
            <person name="Anderson J.B."/>
            <person name="Grigoriev I.V."/>
            <person name="Gueldener U."/>
            <person name="Muensterkoetter M."/>
            <person name="Nagy L.G."/>
        </authorList>
    </citation>
    <scope>NUCLEOTIDE SEQUENCE [LARGE SCALE GENOMIC DNA]</scope>
    <source>
        <strain evidence="3">C18/9</strain>
    </source>
</reference>
<organism evidence="2 3">
    <name type="scientific">Armillaria ostoyae</name>
    <name type="common">Armillaria root rot fungus</name>
    <dbReference type="NCBI Taxonomy" id="47428"/>
    <lineage>
        <taxon>Eukaryota</taxon>
        <taxon>Fungi</taxon>
        <taxon>Dikarya</taxon>
        <taxon>Basidiomycota</taxon>
        <taxon>Agaricomycotina</taxon>
        <taxon>Agaricomycetes</taxon>
        <taxon>Agaricomycetidae</taxon>
        <taxon>Agaricales</taxon>
        <taxon>Marasmiineae</taxon>
        <taxon>Physalacriaceae</taxon>
        <taxon>Armillaria</taxon>
    </lineage>
</organism>
<gene>
    <name evidence="2" type="ORF">ARMOST_20774</name>
</gene>
<dbReference type="AlphaFoldDB" id="A0A284S8A7"/>
<dbReference type="EMBL" id="FUEG01000042">
    <property type="protein sequence ID" value="SJL17228.1"/>
    <property type="molecule type" value="Genomic_DNA"/>
</dbReference>
<keyword evidence="3" id="KW-1185">Reference proteome</keyword>
<accession>A0A284S8A7</accession>
<protein>
    <submittedName>
        <fullName evidence="2">Uncharacterized protein</fullName>
    </submittedName>
</protein>
<evidence type="ECO:0000313" key="3">
    <source>
        <dbReference type="Proteomes" id="UP000219338"/>
    </source>
</evidence>
<evidence type="ECO:0000313" key="2">
    <source>
        <dbReference type="EMBL" id="SJL17228.1"/>
    </source>
</evidence>
<feature type="region of interest" description="Disordered" evidence="1">
    <location>
        <begin position="24"/>
        <end position="90"/>
    </location>
</feature>
<proteinExistence type="predicted"/>